<dbReference type="GO" id="GO:0005634">
    <property type="term" value="C:nucleus"/>
    <property type="evidence" value="ECO:0007669"/>
    <property type="project" value="UniProtKB-SubCell"/>
</dbReference>
<sequence>MFQQQTQMPRGNGQPHQSLTEIAAKEKFNSLIFEYLSLSGATKTAEAFKEEVLSSSPNLANIKAPEKGQPFLYDWFSVFWDLYCAAPERRDSGEPYTQEAKYFQDYMTPDLQQTLMAPSAFGPGRFAPNRMPPAGMPPAGFGMFPGDPRMARMPGNSLRMPPGAPFPGAPPPGGMRPGPPGMQDMGMPRYQGFMDQPFPGASSSGMMPNGGIPPMPMSSPGMPPPVSDGSVPFMGMAMPPSSSAMPFSMNEQTLTPTSAPPAATTPVAAVSSGNISNPPTMPPCSSDETPSSNAATAGMPASVGAPTSLMNGDDIKSSPVSTPHGAGVTGGTPAPGSAQSAALAQPATPSGGPPSHPPLSAGAASQGATEINASMDDNTEISKIKEGLLDGFMKTEAGTEAQFFT</sequence>
<keyword evidence="2" id="KW-0539">Nucleus</keyword>
<accession>A0A8S1F2F1</accession>
<dbReference type="OrthoDB" id="5600002at2759"/>
<organism evidence="4 5">
    <name type="scientific">Caenorhabditis bovis</name>
    <dbReference type="NCBI Taxonomy" id="2654633"/>
    <lineage>
        <taxon>Eukaryota</taxon>
        <taxon>Metazoa</taxon>
        <taxon>Ecdysozoa</taxon>
        <taxon>Nematoda</taxon>
        <taxon>Chromadorea</taxon>
        <taxon>Rhabditida</taxon>
        <taxon>Rhabditina</taxon>
        <taxon>Rhabditomorpha</taxon>
        <taxon>Rhabditoidea</taxon>
        <taxon>Rhabditidae</taxon>
        <taxon>Peloderinae</taxon>
        <taxon>Caenorhabditis</taxon>
    </lineage>
</organism>
<dbReference type="Proteomes" id="UP000494206">
    <property type="component" value="Unassembled WGS sequence"/>
</dbReference>
<evidence type="ECO:0000313" key="5">
    <source>
        <dbReference type="Proteomes" id="UP000494206"/>
    </source>
</evidence>
<gene>
    <name evidence="4" type="ORF">CBOVIS_LOCUS6991</name>
</gene>
<dbReference type="AlphaFoldDB" id="A0A8S1F2F1"/>
<evidence type="ECO:0000256" key="1">
    <source>
        <dbReference type="ARBA" id="ARBA00004123"/>
    </source>
</evidence>
<comment type="caution">
    <text evidence="4">The sequence shown here is derived from an EMBL/GenBank/DDBJ whole genome shotgun (WGS) entry which is preliminary data.</text>
</comment>
<evidence type="ECO:0008006" key="6">
    <source>
        <dbReference type="Google" id="ProtNLM"/>
    </source>
</evidence>
<evidence type="ECO:0000256" key="2">
    <source>
        <dbReference type="ARBA" id="ARBA00023242"/>
    </source>
</evidence>
<evidence type="ECO:0000256" key="3">
    <source>
        <dbReference type="SAM" id="MobiDB-lite"/>
    </source>
</evidence>
<comment type="subcellular location">
    <subcellularLocation>
        <location evidence="1">Nucleus</location>
    </subcellularLocation>
</comment>
<proteinExistence type="predicted"/>
<evidence type="ECO:0000313" key="4">
    <source>
        <dbReference type="EMBL" id="CAB3404701.1"/>
    </source>
</evidence>
<dbReference type="PANTHER" id="PTHR12610:SF12">
    <property type="entry name" value="SEQUENCE-SPECIFIC SINGLE-STRANDED DNA-BINDING PROTEIN, ISOFORM D"/>
    <property type="match status" value="1"/>
</dbReference>
<dbReference type="InterPro" id="IPR006594">
    <property type="entry name" value="LisH"/>
</dbReference>
<protein>
    <recommendedName>
        <fullName evidence="6">LisH domain-containing protein</fullName>
    </recommendedName>
</protein>
<keyword evidence="5" id="KW-1185">Reference proteome</keyword>
<feature type="compositionally biased region" description="Low complexity" evidence="3">
    <location>
        <begin position="322"/>
        <end position="338"/>
    </location>
</feature>
<dbReference type="GO" id="GO:0045944">
    <property type="term" value="P:positive regulation of transcription by RNA polymerase II"/>
    <property type="evidence" value="ECO:0007669"/>
    <property type="project" value="TreeGrafter"/>
</dbReference>
<dbReference type="EMBL" id="CADEPM010000004">
    <property type="protein sequence ID" value="CAB3404701.1"/>
    <property type="molecule type" value="Genomic_DNA"/>
</dbReference>
<dbReference type="PROSITE" id="PS50896">
    <property type="entry name" value="LISH"/>
    <property type="match status" value="1"/>
</dbReference>
<dbReference type="PANTHER" id="PTHR12610">
    <property type="entry name" value="SINGLE STRANDED DNA BINDING PROTEIN"/>
    <property type="match status" value="1"/>
</dbReference>
<feature type="compositionally biased region" description="Polar residues" evidence="3">
    <location>
        <begin position="366"/>
        <end position="376"/>
    </location>
</feature>
<name>A0A8S1F2F1_9PELO</name>
<reference evidence="4 5" key="1">
    <citation type="submission" date="2020-04" db="EMBL/GenBank/DDBJ databases">
        <authorList>
            <person name="Laetsch R D."/>
            <person name="Stevens L."/>
            <person name="Kumar S."/>
            <person name="Blaxter L. M."/>
        </authorList>
    </citation>
    <scope>NUCLEOTIDE SEQUENCE [LARGE SCALE GENOMIC DNA]</scope>
</reference>
<feature type="compositionally biased region" description="Low complexity" evidence="3">
    <location>
        <begin position="243"/>
        <end position="272"/>
    </location>
</feature>
<feature type="region of interest" description="Disordered" evidence="3">
    <location>
        <begin position="243"/>
        <end position="379"/>
    </location>
</feature>
<feature type="compositionally biased region" description="Polar residues" evidence="3">
    <location>
        <begin position="286"/>
        <end position="295"/>
    </location>
</feature>